<proteinExistence type="predicted"/>
<sequence length="108" mass="12356">MVYGLVQFEAEIQSLNQIRSRVIYAESDGPWVEGRVEDLMVHFTYASWTAYNLGYALSMFLSSKEEDLGRSISEMMTRMISSMGAIQLAEIRLTPEAIDELKKDRIEP</sequence>
<name>A0A0W8F578_9ZZZZ</name>
<organism evidence="1">
    <name type="scientific">hydrocarbon metagenome</name>
    <dbReference type="NCBI Taxonomy" id="938273"/>
    <lineage>
        <taxon>unclassified sequences</taxon>
        <taxon>metagenomes</taxon>
        <taxon>ecological metagenomes</taxon>
    </lineage>
</organism>
<accession>A0A0W8F578</accession>
<dbReference type="AlphaFoldDB" id="A0A0W8F578"/>
<reference evidence="1" key="1">
    <citation type="journal article" date="2015" name="Proc. Natl. Acad. Sci. U.S.A.">
        <title>Networks of energetic and metabolic interactions define dynamics in microbial communities.</title>
        <authorList>
            <person name="Embree M."/>
            <person name="Liu J.K."/>
            <person name="Al-Bassam M.M."/>
            <person name="Zengler K."/>
        </authorList>
    </citation>
    <scope>NUCLEOTIDE SEQUENCE</scope>
</reference>
<comment type="caution">
    <text evidence="1">The sequence shown here is derived from an EMBL/GenBank/DDBJ whole genome shotgun (WGS) entry which is preliminary data.</text>
</comment>
<dbReference type="EMBL" id="LNQE01001516">
    <property type="protein sequence ID" value="KUG16048.1"/>
    <property type="molecule type" value="Genomic_DNA"/>
</dbReference>
<evidence type="ECO:0000313" key="1">
    <source>
        <dbReference type="EMBL" id="KUG16048.1"/>
    </source>
</evidence>
<protein>
    <submittedName>
        <fullName evidence="1">Uncharacterized protein</fullName>
    </submittedName>
</protein>
<gene>
    <name evidence="1" type="ORF">ASZ90_014276</name>
</gene>